<comment type="similarity">
    <text evidence="1 2">Belongs to the UPF0235 family.</text>
</comment>
<dbReference type="SMART" id="SM01152">
    <property type="entry name" value="DUF167"/>
    <property type="match status" value="1"/>
</dbReference>
<dbReference type="PANTHER" id="PTHR13420">
    <property type="entry name" value="UPF0235 PROTEIN C15ORF40"/>
    <property type="match status" value="1"/>
</dbReference>
<dbReference type="NCBIfam" id="TIGR00251">
    <property type="entry name" value="DUF167 family protein"/>
    <property type="match status" value="1"/>
</dbReference>
<organism evidence="3 4">
    <name type="scientific">Candidatus Portnoybacteria bacterium RBG_19FT_COMBO_36_7</name>
    <dbReference type="NCBI Taxonomy" id="1801992"/>
    <lineage>
        <taxon>Bacteria</taxon>
        <taxon>Candidatus Portnoyibacteriota</taxon>
    </lineage>
</organism>
<dbReference type="PANTHER" id="PTHR13420:SF7">
    <property type="entry name" value="UPF0235 PROTEIN C15ORF40"/>
    <property type="match status" value="1"/>
</dbReference>
<dbReference type="EMBL" id="MHMW01000022">
    <property type="protein sequence ID" value="OGZ33892.1"/>
    <property type="molecule type" value="Genomic_DNA"/>
</dbReference>
<evidence type="ECO:0000313" key="3">
    <source>
        <dbReference type="EMBL" id="OGZ33892.1"/>
    </source>
</evidence>
<dbReference type="HAMAP" id="MF_00634">
    <property type="entry name" value="UPF0235"/>
    <property type="match status" value="1"/>
</dbReference>
<dbReference type="AlphaFoldDB" id="A0A1G2F7Z7"/>
<name>A0A1G2F7Z7_9BACT</name>
<dbReference type="SUPFAM" id="SSF69786">
    <property type="entry name" value="YggU-like"/>
    <property type="match status" value="1"/>
</dbReference>
<evidence type="ECO:0000256" key="2">
    <source>
        <dbReference type="HAMAP-Rule" id="MF_00634"/>
    </source>
</evidence>
<gene>
    <name evidence="3" type="ORF">A2Y98_03440</name>
</gene>
<dbReference type="Proteomes" id="UP000179099">
    <property type="component" value="Unassembled WGS sequence"/>
</dbReference>
<accession>A0A1G2F7Z7</accession>
<evidence type="ECO:0000313" key="4">
    <source>
        <dbReference type="Proteomes" id="UP000179099"/>
    </source>
</evidence>
<dbReference type="InterPro" id="IPR036591">
    <property type="entry name" value="YggU-like_sf"/>
</dbReference>
<proteinExistence type="inferred from homology"/>
<dbReference type="Gene3D" id="3.30.1200.10">
    <property type="entry name" value="YggU-like"/>
    <property type="match status" value="1"/>
</dbReference>
<evidence type="ECO:0000256" key="1">
    <source>
        <dbReference type="ARBA" id="ARBA00010364"/>
    </source>
</evidence>
<dbReference type="Pfam" id="PF02594">
    <property type="entry name" value="DUF167"/>
    <property type="match status" value="1"/>
</dbReference>
<reference evidence="3 4" key="1">
    <citation type="journal article" date="2016" name="Nat. Commun.">
        <title>Thousands of microbial genomes shed light on interconnected biogeochemical processes in an aquifer system.</title>
        <authorList>
            <person name="Anantharaman K."/>
            <person name="Brown C.T."/>
            <person name="Hug L.A."/>
            <person name="Sharon I."/>
            <person name="Castelle C.J."/>
            <person name="Probst A.J."/>
            <person name="Thomas B.C."/>
            <person name="Singh A."/>
            <person name="Wilkins M.J."/>
            <person name="Karaoz U."/>
            <person name="Brodie E.L."/>
            <person name="Williams K.H."/>
            <person name="Hubbard S.S."/>
            <person name="Banfield J.F."/>
        </authorList>
    </citation>
    <scope>NUCLEOTIDE SEQUENCE [LARGE SCALE GENOMIC DNA]</scope>
</reference>
<dbReference type="GO" id="GO:0005737">
    <property type="term" value="C:cytoplasm"/>
    <property type="evidence" value="ECO:0007669"/>
    <property type="project" value="TreeGrafter"/>
</dbReference>
<dbReference type="InterPro" id="IPR003746">
    <property type="entry name" value="DUF167"/>
</dbReference>
<dbReference type="STRING" id="1801992.A2Y98_03440"/>
<protein>
    <recommendedName>
        <fullName evidence="2">UPF0235 protein A2Y98_03440</fullName>
    </recommendedName>
</protein>
<comment type="caution">
    <text evidence="3">The sequence shown here is derived from an EMBL/GenBank/DDBJ whole genome shotgun (WGS) entry which is preliminary data.</text>
</comment>
<sequence>MKISVKVKPNARESLVKKLDDKTFSVWVKEPPTQGKANQALIRTLSQYFKITQQDIKILIGHRSKQKIISIQNL</sequence>